<keyword evidence="5" id="KW-0227">DNA damage</keyword>
<dbReference type="GO" id="GO:0005524">
    <property type="term" value="F:ATP binding"/>
    <property type="evidence" value="ECO:0007669"/>
    <property type="project" value="UniProtKB-KW"/>
</dbReference>
<evidence type="ECO:0000256" key="13">
    <source>
        <dbReference type="ARBA" id="ARBA00042156"/>
    </source>
</evidence>
<comment type="subcellular location">
    <subcellularLocation>
        <location evidence="1">Cytoplasm</location>
    </subcellularLocation>
</comment>
<gene>
    <name evidence="16" type="ORF">FEF34_03185</name>
</gene>
<comment type="similarity">
    <text evidence="11">Belongs to the ABC transporter superfamily. UvrA family.</text>
</comment>
<accession>A0A5R9DXK1</accession>
<evidence type="ECO:0000313" key="16">
    <source>
        <dbReference type="EMBL" id="TLQ42348.1"/>
    </source>
</evidence>
<dbReference type="Pfam" id="PF00005">
    <property type="entry name" value="ABC_tran"/>
    <property type="match status" value="1"/>
</dbReference>
<dbReference type="OrthoDB" id="9809851at2"/>
<dbReference type="GO" id="GO:0004518">
    <property type="term" value="F:nuclease activity"/>
    <property type="evidence" value="ECO:0007669"/>
    <property type="project" value="UniProtKB-KW"/>
</dbReference>
<dbReference type="PANTHER" id="PTHR43152">
    <property type="entry name" value="UVRABC SYSTEM PROTEIN A"/>
    <property type="match status" value="1"/>
</dbReference>
<dbReference type="Gene3D" id="1.20.1580.10">
    <property type="entry name" value="ABC transporter ATPase like domain"/>
    <property type="match status" value="2"/>
</dbReference>
<evidence type="ECO:0000256" key="9">
    <source>
        <dbReference type="ARBA" id="ARBA00023125"/>
    </source>
</evidence>
<dbReference type="AlphaFoldDB" id="A0A5R9DXK1"/>
<keyword evidence="10" id="KW-0234">DNA repair</keyword>
<keyword evidence="9" id="KW-0238">DNA-binding</keyword>
<keyword evidence="7" id="KW-0067">ATP-binding</keyword>
<evidence type="ECO:0000256" key="12">
    <source>
        <dbReference type="ARBA" id="ARBA00039316"/>
    </source>
</evidence>
<keyword evidence="8" id="KW-0267">Excision nuclease</keyword>
<feature type="domain" description="ABC transporter" evidence="15">
    <location>
        <begin position="491"/>
        <end position="789"/>
    </location>
</feature>
<dbReference type="InterPro" id="IPR027417">
    <property type="entry name" value="P-loop_NTPase"/>
</dbReference>
<dbReference type="Proteomes" id="UP000305921">
    <property type="component" value="Unassembled WGS sequence"/>
</dbReference>
<dbReference type="GO" id="GO:0003677">
    <property type="term" value="F:DNA binding"/>
    <property type="evidence" value="ECO:0007669"/>
    <property type="project" value="UniProtKB-KW"/>
</dbReference>
<evidence type="ECO:0000259" key="15">
    <source>
        <dbReference type="PROSITE" id="PS50893"/>
    </source>
</evidence>
<evidence type="ECO:0000256" key="10">
    <source>
        <dbReference type="ARBA" id="ARBA00023204"/>
    </source>
</evidence>
<keyword evidence="6" id="KW-0228">DNA excision</keyword>
<keyword evidence="17" id="KW-1185">Reference proteome</keyword>
<evidence type="ECO:0000256" key="1">
    <source>
        <dbReference type="ARBA" id="ARBA00004496"/>
    </source>
</evidence>
<evidence type="ECO:0000313" key="17">
    <source>
        <dbReference type="Proteomes" id="UP000305921"/>
    </source>
</evidence>
<evidence type="ECO:0000256" key="7">
    <source>
        <dbReference type="ARBA" id="ARBA00022840"/>
    </source>
</evidence>
<name>A0A5R9DXK1_9ACTN</name>
<dbReference type="RefSeq" id="WP_138051758.1">
    <property type="nucleotide sequence ID" value="NZ_VAWE01000001.1"/>
</dbReference>
<evidence type="ECO:0000256" key="2">
    <source>
        <dbReference type="ARBA" id="ARBA00022490"/>
    </source>
</evidence>
<protein>
    <recommendedName>
        <fullName evidence="12">UvrABC system protein A</fullName>
    </recommendedName>
    <alternativeName>
        <fullName evidence="13">Excinuclease ABC subunit A</fullName>
    </alternativeName>
</protein>
<dbReference type="InterPro" id="IPR003439">
    <property type="entry name" value="ABC_transporter-like_ATP-bd"/>
</dbReference>
<evidence type="ECO:0000256" key="4">
    <source>
        <dbReference type="ARBA" id="ARBA00022741"/>
    </source>
</evidence>
<proteinExistence type="inferred from homology"/>
<dbReference type="PROSITE" id="PS50893">
    <property type="entry name" value="ABC_TRANSPORTER_2"/>
    <property type="match status" value="1"/>
</dbReference>
<evidence type="ECO:0000256" key="5">
    <source>
        <dbReference type="ARBA" id="ARBA00022763"/>
    </source>
</evidence>
<dbReference type="GO" id="GO:0016887">
    <property type="term" value="F:ATP hydrolysis activity"/>
    <property type="evidence" value="ECO:0007669"/>
    <property type="project" value="InterPro"/>
</dbReference>
<reference evidence="16 17" key="1">
    <citation type="submission" date="2019-05" db="EMBL/GenBank/DDBJ databases">
        <title>Streptomyces marianii sp. nov., a novel marine actinomycete from southern coast of India.</title>
        <authorList>
            <person name="Iniyan A.M."/>
            <person name="Wink J."/>
            <person name="Ramprasad E."/>
            <person name="Ramana C.V."/>
            <person name="Bunk B."/>
            <person name="Sproer C."/>
            <person name="Joseph F.-J.R.S."/>
            <person name="Vincent S.G.P."/>
        </authorList>
    </citation>
    <scope>NUCLEOTIDE SEQUENCE [LARGE SCALE GENOMIC DNA]</scope>
    <source>
        <strain evidence="16 17">ICN19</strain>
    </source>
</reference>
<dbReference type="GO" id="GO:0005737">
    <property type="term" value="C:cytoplasm"/>
    <property type="evidence" value="ECO:0007669"/>
    <property type="project" value="UniProtKB-SubCell"/>
</dbReference>
<dbReference type="Gene3D" id="1.10.8.280">
    <property type="entry name" value="ABC transporter ATPase domain-like"/>
    <property type="match status" value="1"/>
</dbReference>
<evidence type="ECO:0000256" key="11">
    <source>
        <dbReference type="ARBA" id="ARBA00038000"/>
    </source>
</evidence>
<feature type="region of interest" description="Disordered" evidence="14">
    <location>
        <begin position="1"/>
        <end position="22"/>
    </location>
</feature>
<dbReference type="SUPFAM" id="SSF52540">
    <property type="entry name" value="P-loop containing nucleoside triphosphate hydrolases"/>
    <property type="match status" value="3"/>
</dbReference>
<organism evidence="16 17">
    <name type="scientific">Streptomyces marianii</name>
    <dbReference type="NCBI Taxonomy" id="1817406"/>
    <lineage>
        <taxon>Bacteria</taxon>
        <taxon>Bacillati</taxon>
        <taxon>Actinomycetota</taxon>
        <taxon>Actinomycetes</taxon>
        <taxon>Kitasatosporales</taxon>
        <taxon>Streptomycetaceae</taxon>
        <taxon>Streptomyces</taxon>
    </lineage>
</organism>
<dbReference type="PANTHER" id="PTHR43152:SF2">
    <property type="entry name" value="DRUG RESISTANCE ABC TRANSPORTER"/>
    <property type="match status" value="1"/>
</dbReference>
<sequence length="800" mass="85536">MSKATRTDPQSSEPHPADSHDLIRVHGARENNLKDVSVEIPKRRLTVFTGVSGSGKSSLVFDTIAAESQRMINETYSAFVQGFMPTAARPEVDVLDGLTTAITVDQQRMGGDPRSTVGTATDANAMLRILFSRLGQPHIGPPSAYSFNVASVRASGAITVERGARTKAEKATYERTGGMCNRCEGRGTVSDIDLTQLYDDCKSIAEGAFTIPGWKSDNVWTVGIYAESGFLDPHKPIRRFTKKEMHDFLYREPTKVKVKGINLTYEGLVPKIQKSFLSKDKESMQPHVRAFVERAVTFTTCPECDGTRLGEGARSSKINEISIADACAMEIRDLAEWVRGLDEPSVTPLLTALQGTLDSFTEIGLGYLSLDRPAGTLSGGEAQRVKMIRHLGSSLTDVTYVFDEPTIGLHPHDIRRMNDLLLRLRDKGNTVLVVEHKPEAIAIADHVVDLGPGAGTAGGTVCFEGTVEGLRTSDTVTGRHLDDRATLKETVRTPTGALRIRGAEANNLRGVDVDVPLGVLTVVTGVAGSGKSSLVHGSLPRQAGAEGVVSVDQSPIRGSRRSNPATYTGLLDPIRKAFAKANSVKPALFSANSEGACPTCNGAGVIYTDLAMMAGVATTCEDCEGKRFQPSVLGYHLGGRDISEVLAMSVTEAEEFFGAGEARTPAAHKILERLADVGLGYLSLGQPLTTLSGGERQRLKLATHMADKGGVYVLDEPTTGLHLADVDQLLGLLDRLVDSGKSVIVIEHHQAVMAHADWIIDLGPGAGHDGGRVVFEGTPNDLVAARSTLTGQHLAEYVGA</sequence>
<comment type="caution">
    <text evidence="16">The sequence shown here is derived from an EMBL/GenBank/DDBJ whole genome shotgun (WGS) entry which is preliminary data.</text>
</comment>
<keyword evidence="3" id="KW-0677">Repeat</keyword>
<dbReference type="EMBL" id="VAWE01000001">
    <property type="protein sequence ID" value="TLQ42348.1"/>
    <property type="molecule type" value="Genomic_DNA"/>
</dbReference>
<dbReference type="GO" id="GO:0006281">
    <property type="term" value="P:DNA repair"/>
    <property type="evidence" value="ECO:0007669"/>
    <property type="project" value="UniProtKB-KW"/>
</dbReference>
<evidence type="ECO:0000256" key="3">
    <source>
        <dbReference type="ARBA" id="ARBA00022737"/>
    </source>
</evidence>
<keyword evidence="2" id="KW-0963">Cytoplasm</keyword>
<keyword evidence="4" id="KW-0547">Nucleotide-binding</keyword>
<evidence type="ECO:0000256" key="14">
    <source>
        <dbReference type="SAM" id="MobiDB-lite"/>
    </source>
</evidence>
<evidence type="ECO:0000256" key="6">
    <source>
        <dbReference type="ARBA" id="ARBA00022769"/>
    </source>
</evidence>
<evidence type="ECO:0000256" key="8">
    <source>
        <dbReference type="ARBA" id="ARBA00022881"/>
    </source>
</evidence>
<dbReference type="Gene3D" id="3.40.50.300">
    <property type="entry name" value="P-loop containing nucleotide triphosphate hydrolases"/>
    <property type="match status" value="2"/>
</dbReference>